<comment type="caution">
    <text evidence="1">The sequence shown here is derived from an EMBL/GenBank/DDBJ whole genome shotgun (WGS) entry which is preliminary data.</text>
</comment>
<organism evidence="1 2">
    <name type="scientific">Trinickia dabaoshanensis</name>
    <dbReference type="NCBI Taxonomy" id="564714"/>
    <lineage>
        <taxon>Bacteria</taxon>
        <taxon>Pseudomonadati</taxon>
        <taxon>Pseudomonadota</taxon>
        <taxon>Betaproteobacteria</taxon>
        <taxon>Burkholderiales</taxon>
        <taxon>Burkholderiaceae</taxon>
        <taxon>Trinickia</taxon>
    </lineage>
</organism>
<proteinExistence type="predicted"/>
<sequence length="101" mass="10837">MDAELGRKMKQLGPDFRYEEDTVRAPTPVLSDEFAWNVAHAMNAGVDPAVLAFHATDMAVTLGASGPSEIARAATRIAEVAADPLGYPMRPHPALAEDDDF</sequence>
<accession>A0A2N7VY74</accession>
<name>A0A2N7VY74_9BURK</name>
<evidence type="ECO:0000313" key="2">
    <source>
        <dbReference type="Proteomes" id="UP000235616"/>
    </source>
</evidence>
<keyword evidence="2" id="KW-1185">Reference proteome</keyword>
<gene>
    <name evidence="1" type="ORF">C0Z18_06010</name>
</gene>
<reference evidence="1 2" key="1">
    <citation type="submission" date="2018-01" db="EMBL/GenBank/DDBJ databases">
        <title>Whole genome analyses suggest that Burkholderia sensu lato contains two further novel genera in the rhizoxinica-symbiotica group Mycetohabitans gen. nov., and Trinickia gen. nov.: implications for the evolution of diazotrophy and nodulation in the Burkholderiaceae.</title>
        <authorList>
            <person name="Estrada-de los Santos P."/>
            <person name="Palmer M."/>
            <person name="Chavez-Ramirez B."/>
            <person name="Beukes C."/>
            <person name="Steenkamp E.T."/>
            <person name="Hirsch A.M."/>
            <person name="Manyaka P."/>
            <person name="Maluk M."/>
            <person name="Lafos M."/>
            <person name="Crook M."/>
            <person name="Gross E."/>
            <person name="Simon M.F."/>
            <person name="Bueno dos Reis Junior F."/>
            <person name="Poole P.S."/>
            <person name="Venter S.N."/>
            <person name="James E.K."/>
        </authorList>
    </citation>
    <scope>NUCLEOTIDE SEQUENCE [LARGE SCALE GENOMIC DNA]</scope>
    <source>
        <strain evidence="1 2">GIMN1.004</strain>
    </source>
</reference>
<dbReference type="Proteomes" id="UP000235616">
    <property type="component" value="Unassembled WGS sequence"/>
</dbReference>
<evidence type="ECO:0000313" key="1">
    <source>
        <dbReference type="EMBL" id="PMS22070.1"/>
    </source>
</evidence>
<protein>
    <submittedName>
        <fullName evidence="1">Uncharacterized protein</fullName>
    </submittedName>
</protein>
<dbReference type="EMBL" id="PNYA01000004">
    <property type="protein sequence ID" value="PMS22070.1"/>
    <property type="molecule type" value="Genomic_DNA"/>
</dbReference>
<dbReference type="AlphaFoldDB" id="A0A2N7VY74"/>